<reference evidence="3" key="1">
    <citation type="journal article" date="2020" name="Fungal Divers.">
        <title>Resolving the Mortierellaceae phylogeny through synthesis of multi-gene phylogenetics and phylogenomics.</title>
        <authorList>
            <person name="Vandepol N."/>
            <person name="Liber J."/>
            <person name="Desiro A."/>
            <person name="Na H."/>
            <person name="Kennedy M."/>
            <person name="Barry K."/>
            <person name="Grigoriev I.V."/>
            <person name="Miller A.N."/>
            <person name="O'Donnell K."/>
            <person name="Stajich J.E."/>
            <person name="Bonito G."/>
        </authorList>
    </citation>
    <scope>NUCLEOTIDE SEQUENCE</scope>
    <source>
        <strain evidence="3">CK1249</strain>
    </source>
</reference>
<dbReference type="GO" id="GO:0016491">
    <property type="term" value="F:oxidoreductase activity"/>
    <property type="evidence" value="ECO:0007669"/>
    <property type="project" value="UniProtKB-KW"/>
</dbReference>
<dbReference type="AlphaFoldDB" id="A0A9P6LZA0"/>
<gene>
    <name evidence="3" type="ORF">BGZ70_000125</name>
</gene>
<feature type="domain" description="NADP-dependent oxidoreductase" evidence="2">
    <location>
        <begin position="74"/>
        <end position="208"/>
    </location>
</feature>
<sequence>MLPTAHLKIATKVYPGFPGAHEPEHLKKQFHQSLAALKMQKIDILYLHAPDYATPFRVTLKTIDDLYREGHFERYNPIARSVVPELLPCLKEYNISFYGYNPIGGGLLSGKYKWEEEVVEGSRYDPKTFFGRLLNLEGVELLSKAAAENHLTLLEATLRWMRHHSGLEAKDGILIGASSMRHLEENLLDLEKGPLPQAMVDAFDEAWEHVKAASSHYVRGPAAIRNSFGITKE</sequence>
<dbReference type="Proteomes" id="UP000738359">
    <property type="component" value="Unassembled WGS sequence"/>
</dbReference>
<comment type="caution">
    <text evidence="3">The sequence shown here is derived from an EMBL/GenBank/DDBJ whole genome shotgun (WGS) entry which is preliminary data.</text>
</comment>
<evidence type="ECO:0000313" key="4">
    <source>
        <dbReference type="Proteomes" id="UP000738359"/>
    </source>
</evidence>
<keyword evidence="4" id="KW-1185">Reference proteome</keyword>
<evidence type="ECO:0000259" key="2">
    <source>
        <dbReference type="Pfam" id="PF00248"/>
    </source>
</evidence>
<name>A0A9P6LZA0_MORAP</name>
<dbReference type="SUPFAM" id="SSF51430">
    <property type="entry name" value="NAD(P)-linked oxidoreductase"/>
    <property type="match status" value="1"/>
</dbReference>
<proteinExistence type="predicted"/>
<dbReference type="PANTHER" id="PTHR43364">
    <property type="entry name" value="NADH-SPECIFIC METHYLGLYOXAL REDUCTASE-RELATED"/>
    <property type="match status" value="1"/>
</dbReference>
<evidence type="ECO:0000313" key="3">
    <source>
        <dbReference type="EMBL" id="KAF9953754.1"/>
    </source>
</evidence>
<evidence type="ECO:0000256" key="1">
    <source>
        <dbReference type="ARBA" id="ARBA00023002"/>
    </source>
</evidence>
<organism evidence="3 4">
    <name type="scientific">Mortierella alpina</name>
    <name type="common">Oleaginous fungus</name>
    <name type="synonym">Mortierella renispora</name>
    <dbReference type="NCBI Taxonomy" id="64518"/>
    <lineage>
        <taxon>Eukaryota</taxon>
        <taxon>Fungi</taxon>
        <taxon>Fungi incertae sedis</taxon>
        <taxon>Mucoromycota</taxon>
        <taxon>Mortierellomycotina</taxon>
        <taxon>Mortierellomycetes</taxon>
        <taxon>Mortierellales</taxon>
        <taxon>Mortierellaceae</taxon>
        <taxon>Mortierella</taxon>
    </lineage>
</organism>
<dbReference type="InterPro" id="IPR023210">
    <property type="entry name" value="NADP_OxRdtase_dom"/>
</dbReference>
<dbReference type="EMBL" id="JAAAHY010001019">
    <property type="protein sequence ID" value="KAF9953754.1"/>
    <property type="molecule type" value="Genomic_DNA"/>
</dbReference>
<protein>
    <recommendedName>
        <fullName evidence="2">NADP-dependent oxidoreductase domain-containing protein</fullName>
    </recommendedName>
</protein>
<dbReference type="InterPro" id="IPR050523">
    <property type="entry name" value="AKR_Detox_Biosynth"/>
</dbReference>
<accession>A0A9P6LZA0</accession>
<keyword evidence="1" id="KW-0560">Oxidoreductase</keyword>
<dbReference type="Gene3D" id="3.20.20.100">
    <property type="entry name" value="NADP-dependent oxidoreductase domain"/>
    <property type="match status" value="2"/>
</dbReference>
<dbReference type="PANTHER" id="PTHR43364:SF4">
    <property type="entry name" value="NAD(P)-LINKED OXIDOREDUCTASE SUPERFAMILY PROTEIN"/>
    <property type="match status" value="1"/>
</dbReference>
<dbReference type="InterPro" id="IPR036812">
    <property type="entry name" value="NAD(P)_OxRdtase_dom_sf"/>
</dbReference>
<dbReference type="Pfam" id="PF00248">
    <property type="entry name" value="Aldo_ket_red"/>
    <property type="match status" value="2"/>
</dbReference>
<dbReference type="OrthoDB" id="2310150at2759"/>
<feature type="domain" description="NADP-dependent oxidoreductase" evidence="2">
    <location>
        <begin position="6"/>
        <end position="71"/>
    </location>
</feature>